<name>A0A1A0GYZ2_9ASCO</name>
<dbReference type="AlphaFoldDB" id="A0A1A0GYZ2"/>
<sequence>MRAEPSWFTFMFARICKNFLTSKSLKDESWGALQYGLLRERQDFEDSFGCKRTGPSARGPRRVSGQRHFCLCRRCVLRVTTRTAWACKLSCPALVAYIYGFSLLGAS</sequence>
<reference evidence="1 2" key="1">
    <citation type="submission" date="2016-05" db="EMBL/GenBank/DDBJ databases">
        <title>Comparative genomics of biotechnologically important yeasts.</title>
        <authorList>
            <consortium name="DOE Joint Genome Institute"/>
            <person name="Riley R."/>
            <person name="Haridas S."/>
            <person name="Wolfe K.H."/>
            <person name="Lopes M.R."/>
            <person name="Hittinger C.T."/>
            <person name="Goker M."/>
            <person name="Salamov A."/>
            <person name="Wisecaver J."/>
            <person name="Long T.M."/>
            <person name="Aerts A.L."/>
            <person name="Barry K."/>
            <person name="Choi C."/>
            <person name="Clum A."/>
            <person name="Coughlan A.Y."/>
            <person name="Deshpande S."/>
            <person name="Douglass A.P."/>
            <person name="Hanson S.J."/>
            <person name="Klenk H.-P."/>
            <person name="LaButti K."/>
            <person name="Lapidus A."/>
            <person name="Lindquist E."/>
            <person name="Lipzen A."/>
            <person name="Meier-kolthoff J.P."/>
            <person name="Ohm R.A."/>
            <person name="Otillar R.P."/>
            <person name="Pangilinan J."/>
            <person name="Peng Y."/>
            <person name="Rokas A."/>
            <person name="Rosa C.A."/>
            <person name="Scheuner C."/>
            <person name="Sibirny A.A."/>
            <person name="Slot J.C."/>
            <person name="Stielow J.B."/>
            <person name="Sun H."/>
            <person name="Kurtzman C.P."/>
            <person name="Blackwell M."/>
            <person name="Grigoriev I.V."/>
            <person name="Jeffries T.W."/>
        </authorList>
    </citation>
    <scope>NUCLEOTIDE SEQUENCE [LARGE SCALE GENOMIC DNA]</scope>
    <source>
        <strain evidence="1 2">NRRL YB-4993</strain>
    </source>
</reference>
<proteinExistence type="predicted"/>
<dbReference type="RefSeq" id="XP_018709250.1">
    <property type="nucleotide sequence ID" value="XM_018854419.1"/>
</dbReference>
<dbReference type="GeneID" id="30027395"/>
<gene>
    <name evidence="1" type="ORF">METBIDRAFT_137374</name>
</gene>
<dbReference type="EMBL" id="LXTC01000012">
    <property type="protein sequence ID" value="OBA16948.1"/>
    <property type="molecule type" value="Genomic_DNA"/>
</dbReference>
<protein>
    <submittedName>
        <fullName evidence="1">Uncharacterized protein</fullName>
    </submittedName>
</protein>
<evidence type="ECO:0000313" key="2">
    <source>
        <dbReference type="Proteomes" id="UP000092555"/>
    </source>
</evidence>
<organism evidence="1 2">
    <name type="scientific">Metschnikowia bicuspidata var. bicuspidata NRRL YB-4993</name>
    <dbReference type="NCBI Taxonomy" id="869754"/>
    <lineage>
        <taxon>Eukaryota</taxon>
        <taxon>Fungi</taxon>
        <taxon>Dikarya</taxon>
        <taxon>Ascomycota</taxon>
        <taxon>Saccharomycotina</taxon>
        <taxon>Pichiomycetes</taxon>
        <taxon>Metschnikowiaceae</taxon>
        <taxon>Metschnikowia</taxon>
    </lineage>
</organism>
<comment type="caution">
    <text evidence="1">The sequence shown here is derived from an EMBL/GenBank/DDBJ whole genome shotgun (WGS) entry which is preliminary data.</text>
</comment>
<evidence type="ECO:0000313" key="1">
    <source>
        <dbReference type="EMBL" id="OBA16948.1"/>
    </source>
</evidence>
<keyword evidence="2" id="KW-1185">Reference proteome</keyword>
<accession>A0A1A0GYZ2</accession>
<dbReference type="Proteomes" id="UP000092555">
    <property type="component" value="Unassembled WGS sequence"/>
</dbReference>